<dbReference type="InterPro" id="IPR048198">
    <property type="entry name" value="YtrI"/>
</dbReference>
<gene>
    <name evidence="4" type="ORF">L2716_10790</name>
</gene>
<accession>A0ABS9H275</accession>
<feature type="domain" description="Sporulation membrane protein YtrI C-terminal" evidence="3">
    <location>
        <begin position="80"/>
        <end position="164"/>
    </location>
</feature>
<evidence type="ECO:0000313" key="4">
    <source>
        <dbReference type="EMBL" id="MCF6138211.1"/>
    </source>
</evidence>
<dbReference type="Proteomes" id="UP001649381">
    <property type="component" value="Unassembled WGS sequence"/>
</dbReference>
<dbReference type="NCBIfam" id="NF041479">
    <property type="entry name" value="spor_membprot_YtrI"/>
    <property type="match status" value="1"/>
</dbReference>
<evidence type="ECO:0000313" key="5">
    <source>
        <dbReference type="Proteomes" id="UP001649381"/>
    </source>
</evidence>
<keyword evidence="2" id="KW-0812">Transmembrane</keyword>
<keyword evidence="2" id="KW-0472">Membrane</keyword>
<reference evidence="4 5" key="1">
    <citation type="submission" date="2022-01" db="EMBL/GenBank/DDBJ databases">
        <title>Alkalihalobacillus sp. EGI L200015, a novel bacterium isolated from a salt lake sediment.</title>
        <authorList>
            <person name="Gao L."/>
            <person name="Fang B.-Z."/>
            <person name="Li W.-J."/>
        </authorList>
    </citation>
    <scope>NUCLEOTIDE SEQUENCE [LARGE SCALE GENOMIC DNA]</scope>
    <source>
        <strain evidence="4 5">KCTC 12718</strain>
    </source>
</reference>
<feature type="coiled-coil region" evidence="1">
    <location>
        <begin position="45"/>
        <end position="83"/>
    </location>
</feature>
<evidence type="ECO:0000256" key="1">
    <source>
        <dbReference type="SAM" id="Coils"/>
    </source>
</evidence>
<organism evidence="4 5">
    <name type="scientific">Pseudalkalibacillus berkeleyi</name>
    <dbReference type="NCBI Taxonomy" id="1069813"/>
    <lineage>
        <taxon>Bacteria</taxon>
        <taxon>Bacillati</taxon>
        <taxon>Bacillota</taxon>
        <taxon>Bacilli</taxon>
        <taxon>Bacillales</taxon>
        <taxon>Fictibacillaceae</taxon>
        <taxon>Pseudalkalibacillus</taxon>
    </lineage>
</organism>
<comment type="caution">
    <text evidence="4">The sequence shown here is derived from an EMBL/GenBank/DDBJ whole genome shotgun (WGS) entry which is preliminary data.</text>
</comment>
<name>A0ABS9H275_9BACL</name>
<keyword evidence="5" id="KW-1185">Reference proteome</keyword>
<protein>
    <recommendedName>
        <fullName evidence="3">Sporulation membrane protein YtrI C-terminal domain-containing protein</fullName>
    </recommendedName>
</protein>
<evidence type="ECO:0000256" key="2">
    <source>
        <dbReference type="SAM" id="Phobius"/>
    </source>
</evidence>
<sequence length="167" mass="19999">MRIPPLHRRKGYQRFFAGIIIGIIIGWFFFLISFGGLQDQYLTEIKKRDAEIKDLNDQFEHFREDYEKKNKDIEKSLRIQEIKLIFLNREKVKIKGLMFHDLEKAVKTEMNDVLTKDIESVSEHTDLIIKSLENKNFLIGDQTFKVKVYQMHLYTTLRLYLNIERGN</sequence>
<feature type="transmembrane region" description="Helical" evidence="2">
    <location>
        <begin position="12"/>
        <end position="37"/>
    </location>
</feature>
<dbReference type="RefSeq" id="WP_236334453.1">
    <property type="nucleotide sequence ID" value="NZ_JAKIJS010000001.1"/>
</dbReference>
<keyword evidence="2" id="KW-1133">Transmembrane helix</keyword>
<proteinExistence type="predicted"/>
<evidence type="ECO:0000259" key="3">
    <source>
        <dbReference type="Pfam" id="PF26347"/>
    </source>
</evidence>
<dbReference type="InterPro" id="IPR058620">
    <property type="entry name" value="YtrI_C"/>
</dbReference>
<dbReference type="Pfam" id="PF26347">
    <property type="entry name" value="YtrI_sporulation"/>
    <property type="match status" value="1"/>
</dbReference>
<keyword evidence="1" id="KW-0175">Coiled coil</keyword>
<dbReference type="EMBL" id="JAKIJS010000001">
    <property type="protein sequence ID" value="MCF6138211.1"/>
    <property type="molecule type" value="Genomic_DNA"/>
</dbReference>